<evidence type="ECO:0000256" key="7">
    <source>
        <dbReference type="ARBA" id="ARBA00023136"/>
    </source>
</evidence>
<evidence type="ECO:0000256" key="9">
    <source>
        <dbReference type="SAM" id="Phobius"/>
    </source>
</evidence>
<dbReference type="GO" id="GO:0015031">
    <property type="term" value="P:protein transport"/>
    <property type="evidence" value="ECO:0007669"/>
    <property type="project" value="UniProtKB-KW"/>
</dbReference>
<evidence type="ECO:0000256" key="6">
    <source>
        <dbReference type="ARBA" id="ARBA00023010"/>
    </source>
</evidence>
<sequence length="56" mass="6480">MSSRKKRQGPSVASYVGLVRFYEEIDEKIKLPPYIILLLTYLTVVMVLISRILIKP</sequence>
<dbReference type="EMBL" id="DTBD01000053">
    <property type="protein sequence ID" value="HGQ64783.1"/>
    <property type="molecule type" value="Genomic_DNA"/>
</dbReference>
<keyword evidence="5 9" id="KW-1133">Transmembrane helix</keyword>
<evidence type="ECO:0000256" key="5">
    <source>
        <dbReference type="ARBA" id="ARBA00022989"/>
    </source>
</evidence>
<comment type="subcellular location">
    <subcellularLocation>
        <location evidence="8">Endomembrane system</location>
        <topology evidence="8">Single-pass membrane protein</topology>
    </subcellularLocation>
</comment>
<proteinExistence type="inferred from homology"/>
<evidence type="ECO:0000313" key="10">
    <source>
        <dbReference type="EMBL" id="HGQ36504.1"/>
    </source>
</evidence>
<reference evidence="11" key="1">
    <citation type="journal article" date="2020" name="mSystems">
        <title>Genome- and Community-Level Interaction Insights into Carbon Utilization and Element Cycling Functions of Hydrothermarchaeota in Hydrothermal Sediment.</title>
        <authorList>
            <person name="Zhou Z."/>
            <person name="Liu Y."/>
            <person name="Xu W."/>
            <person name="Pan J."/>
            <person name="Luo Z.H."/>
            <person name="Li M."/>
        </authorList>
    </citation>
    <scope>NUCLEOTIDE SEQUENCE [LARGE SCALE GENOMIC DNA]</scope>
    <source>
        <strain evidence="11">SpSt-637</strain>
        <strain evidence="10">SpSt-667</strain>
    </source>
</reference>
<feature type="transmembrane region" description="Helical" evidence="9">
    <location>
        <begin position="34"/>
        <end position="54"/>
    </location>
</feature>
<organism evidence="11">
    <name type="scientific">Ignisphaera aggregans</name>
    <dbReference type="NCBI Taxonomy" id="334771"/>
    <lineage>
        <taxon>Archaea</taxon>
        <taxon>Thermoproteota</taxon>
        <taxon>Thermoprotei</taxon>
        <taxon>Desulfurococcales</taxon>
        <taxon>Desulfurococcaceae</taxon>
        <taxon>Ignisphaera</taxon>
    </lineage>
</organism>
<dbReference type="AlphaFoldDB" id="A0A7C4NK89"/>
<evidence type="ECO:0000256" key="4">
    <source>
        <dbReference type="ARBA" id="ARBA00022927"/>
    </source>
</evidence>
<dbReference type="InterPro" id="IPR016482">
    <property type="entry name" value="SecG/Sec61-beta/Sbh"/>
</dbReference>
<keyword evidence="3 9" id="KW-0812">Transmembrane</keyword>
<name>A0A7C4NK89_9CREN</name>
<evidence type="ECO:0000313" key="11">
    <source>
        <dbReference type="EMBL" id="HGQ64783.1"/>
    </source>
</evidence>
<keyword evidence="4" id="KW-0653">Protein transport</keyword>
<keyword evidence="6" id="KW-0811">Translocation</keyword>
<evidence type="ECO:0000256" key="3">
    <source>
        <dbReference type="ARBA" id="ARBA00022692"/>
    </source>
</evidence>
<evidence type="ECO:0000256" key="1">
    <source>
        <dbReference type="ARBA" id="ARBA00006103"/>
    </source>
</evidence>
<accession>A0A7C4NK89</accession>
<keyword evidence="7 9" id="KW-0472">Membrane</keyword>
<dbReference type="GO" id="GO:0012505">
    <property type="term" value="C:endomembrane system"/>
    <property type="evidence" value="ECO:0007669"/>
    <property type="project" value="UniProtKB-SubCell"/>
</dbReference>
<protein>
    <submittedName>
        <fullName evidence="11">Preprotein translocase subunit Sec61beta</fullName>
    </submittedName>
</protein>
<evidence type="ECO:0000256" key="2">
    <source>
        <dbReference type="ARBA" id="ARBA00022448"/>
    </source>
</evidence>
<evidence type="ECO:0000256" key="8">
    <source>
        <dbReference type="ARBA" id="ARBA00037847"/>
    </source>
</evidence>
<comment type="caution">
    <text evidence="11">The sequence shown here is derived from an EMBL/GenBank/DDBJ whole genome shotgun (WGS) entry which is preliminary data.</text>
</comment>
<gene>
    <name evidence="11" type="ORF">ENU08_06015</name>
    <name evidence="10" type="ORF">ENU41_07530</name>
</gene>
<comment type="similarity">
    <text evidence="1">Belongs to the SEC61-beta family.</text>
</comment>
<dbReference type="EMBL" id="DTCK01000041">
    <property type="protein sequence ID" value="HGQ36504.1"/>
    <property type="molecule type" value="Genomic_DNA"/>
</dbReference>
<dbReference type="Pfam" id="PF03911">
    <property type="entry name" value="Sec61_beta"/>
    <property type="match status" value="1"/>
</dbReference>
<keyword evidence="2" id="KW-0813">Transport</keyword>